<dbReference type="UniPathway" id="UPA00067">
    <property type="reaction ID" value="UER00123"/>
</dbReference>
<dbReference type="InterPro" id="IPR010462">
    <property type="entry name" value="Ectoine_synth"/>
</dbReference>
<dbReference type="InterPro" id="IPR014710">
    <property type="entry name" value="RmlC-like_jellyroll"/>
</dbReference>
<evidence type="ECO:0000256" key="4">
    <source>
        <dbReference type="ARBA" id="ARBA00019707"/>
    </source>
</evidence>
<dbReference type="EC" id="4.2.1.108" evidence="3 8"/>
<comment type="catalytic activity">
    <reaction evidence="7 8">
        <text>(2S)-4-acetamido-2-aminobutanoate = L-ectoine + H2O</text>
        <dbReference type="Rhea" id="RHEA:17281"/>
        <dbReference type="ChEBI" id="CHEBI:15377"/>
        <dbReference type="ChEBI" id="CHEBI:58515"/>
        <dbReference type="ChEBI" id="CHEBI:58929"/>
        <dbReference type="EC" id="4.2.1.108"/>
    </reaction>
</comment>
<dbReference type="InterPro" id="IPR011051">
    <property type="entry name" value="RmlC_Cupin_sf"/>
</dbReference>
<dbReference type="Proteomes" id="UP000256727">
    <property type="component" value="Unassembled WGS sequence"/>
</dbReference>
<evidence type="ECO:0000313" key="10">
    <source>
        <dbReference type="Proteomes" id="UP000256727"/>
    </source>
</evidence>
<comment type="function">
    <text evidence="8">Catalyzes the circularization of gamma-N-acetyl-alpha,gamma-diaminobutyric acid (ADABA) to ectoine (1,4,5,6-tetrahydro-2-methyl-4-pyrimidine carboxylic acid), which is an excellent osmoprotectant.</text>
</comment>
<keyword evidence="5 8" id="KW-0456">Lyase</keyword>
<evidence type="ECO:0000256" key="2">
    <source>
        <dbReference type="ARBA" id="ARBA00009637"/>
    </source>
</evidence>
<accession>A0A3D9LIQ6</accession>
<evidence type="ECO:0000256" key="5">
    <source>
        <dbReference type="ARBA" id="ARBA00023239"/>
    </source>
</evidence>
<evidence type="ECO:0000256" key="7">
    <source>
        <dbReference type="ARBA" id="ARBA00048714"/>
    </source>
</evidence>
<dbReference type="Gene3D" id="2.60.120.10">
    <property type="entry name" value="Jelly Rolls"/>
    <property type="match status" value="1"/>
</dbReference>
<comment type="caution">
    <text evidence="9">The sequence shown here is derived from an EMBL/GenBank/DDBJ whole genome shotgun (WGS) entry which is preliminary data.</text>
</comment>
<proteinExistence type="inferred from homology"/>
<dbReference type="GO" id="GO:0033990">
    <property type="term" value="F:ectoine synthase activity"/>
    <property type="evidence" value="ECO:0007669"/>
    <property type="project" value="UniProtKB-EC"/>
</dbReference>
<comment type="similarity">
    <text evidence="2 8">Belongs to the ectoine synthase family.</text>
</comment>
<dbReference type="PANTHER" id="PTHR39289:SF1">
    <property type="entry name" value="L-ECTOINE SYNTHASE"/>
    <property type="match status" value="1"/>
</dbReference>
<dbReference type="GO" id="GO:0019491">
    <property type="term" value="P:ectoine biosynthetic process"/>
    <property type="evidence" value="ECO:0007669"/>
    <property type="project" value="UniProtKB-UniRule"/>
</dbReference>
<dbReference type="HAMAP" id="MF_01255">
    <property type="entry name" value="Ectoine_synth"/>
    <property type="match status" value="1"/>
</dbReference>
<dbReference type="Pfam" id="PF06339">
    <property type="entry name" value="Ectoine_synth"/>
    <property type="match status" value="1"/>
</dbReference>
<comment type="pathway">
    <text evidence="1 8">Amine and polyamine biosynthesis; ectoine biosynthesis; L-ectoine from L-aspartate 4-semialdehyde: step 3/3.</text>
</comment>
<dbReference type="PANTHER" id="PTHR39289">
    <property type="match status" value="1"/>
</dbReference>
<keyword evidence="10" id="KW-1185">Reference proteome</keyword>
<gene>
    <name evidence="8" type="primary">ectC</name>
    <name evidence="9" type="ORF">C8E99_2811</name>
</gene>
<dbReference type="AlphaFoldDB" id="A0A3D9LIQ6"/>
<sequence length="147" mass="16498">MLVTNLNDLNDTERDIKSETWRSRRMVLAREGVGFSFHDTVIYAGTTSTFHYANHIEAVYCVQGEGTLTNEVTGEVHELKDGTMYLLDGNEKHTVRATTELRMACVFNPPVTGRETHDANGVYQLVFEEGSDRKVPKKANVETEAMA</sequence>
<name>A0A3D9LIQ6_9MICC</name>
<dbReference type="NCBIfam" id="NF009806">
    <property type="entry name" value="PRK13290.1"/>
    <property type="match status" value="1"/>
</dbReference>
<dbReference type="OrthoDB" id="4406415at2"/>
<dbReference type="RefSeq" id="WP_115932809.1">
    <property type="nucleotide sequence ID" value="NZ_QREH01000001.1"/>
</dbReference>
<protein>
    <recommendedName>
        <fullName evidence="4 8">L-ectoine synthase</fullName>
        <ecNumber evidence="3 8">4.2.1.108</ecNumber>
    </recommendedName>
    <alternativeName>
        <fullName evidence="6 8">N-acetyldiaminobutyrate dehydratase</fullName>
    </alternativeName>
</protein>
<evidence type="ECO:0000256" key="8">
    <source>
        <dbReference type="HAMAP-Rule" id="MF_01255"/>
    </source>
</evidence>
<dbReference type="EMBL" id="QREH01000001">
    <property type="protein sequence ID" value="REE04953.1"/>
    <property type="molecule type" value="Genomic_DNA"/>
</dbReference>
<evidence type="ECO:0000256" key="6">
    <source>
        <dbReference type="ARBA" id="ARBA00033271"/>
    </source>
</evidence>
<evidence type="ECO:0000313" key="9">
    <source>
        <dbReference type="EMBL" id="REE04953.1"/>
    </source>
</evidence>
<dbReference type="CDD" id="cd06978">
    <property type="entry name" value="cupin_EctC"/>
    <property type="match status" value="1"/>
</dbReference>
<reference evidence="9 10" key="1">
    <citation type="submission" date="2018-07" db="EMBL/GenBank/DDBJ databases">
        <title>Sequencing the genomes of 1000 actinobacteria strains.</title>
        <authorList>
            <person name="Klenk H.-P."/>
        </authorList>
    </citation>
    <scope>NUCLEOTIDE SEQUENCE [LARGE SCALE GENOMIC DNA]</scope>
    <source>
        <strain evidence="9 10">DSM 14442</strain>
    </source>
</reference>
<evidence type="ECO:0000256" key="3">
    <source>
        <dbReference type="ARBA" id="ARBA00013192"/>
    </source>
</evidence>
<evidence type="ECO:0000256" key="1">
    <source>
        <dbReference type="ARBA" id="ARBA00005181"/>
    </source>
</evidence>
<dbReference type="SUPFAM" id="SSF51182">
    <property type="entry name" value="RmlC-like cupins"/>
    <property type="match status" value="1"/>
</dbReference>
<organism evidence="9 10">
    <name type="scientific">Citricoccus muralis</name>
    <dbReference type="NCBI Taxonomy" id="169134"/>
    <lineage>
        <taxon>Bacteria</taxon>
        <taxon>Bacillati</taxon>
        <taxon>Actinomycetota</taxon>
        <taxon>Actinomycetes</taxon>
        <taxon>Micrococcales</taxon>
        <taxon>Micrococcaceae</taxon>
        <taxon>Citricoccus</taxon>
    </lineage>
</organism>